<reference evidence="1 2" key="1">
    <citation type="submission" date="2019-10" db="EMBL/GenBank/DDBJ databases">
        <title>Complete genome sequence of Variovorax paradoxus 5C-2.</title>
        <authorList>
            <person name="Gogoleva N.E."/>
            <person name="Balkin A.S."/>
        </authorList>
    </citation>
    <scope>NUCLEOTIDE SEQUENCE [LARGE SCALE GENOMIC DNA]</scope>
    <source>
        <strain evidence="1 2">5C-2</strain>
    </source>
</reference>
<evidence type="ECO:0008006" key="3">
    <source>
        <dbReference type="Google" id="ProtNLM"/>
    </source>
</evidence>
<dbReference type="Proteomes" id="UP000326780">
    <property type="component" value="Chromosome"/>
</dbReference>
<dbReference type="RefSeq" id="WP_153283187.1">
    <property type="nucleotide sequence ID" value="NZ_CP045644.1"/>
</dbReference>
<gene>
    <name evidence="1" type="ORF">GFK26_18235</name>
</gene>
<organism evidence="1 2">
    <name type="scientific">Variovorax paradoxus</name>
    <dbReference type="NCBI Taxonomy" id="34073"/>
    <lineage>
        <taxon>Bacteria</taxon>
        <taxon>Pseudomonadati</taxon>
        <taxon>Pseudomonadota</taxon>
        <taxon>Betaproteobacteria</taxon>
        <taxon>Burkholderiales</taxon>
        <taxon>Comamonadaceae</taxon>
        <taxon>Variovorax</taxon>
    </lineage>
</organism>
<evidence type="ECO:0000313" key="2">
    <source>
        <dbReference type="Proteomes" id="UP000326780"/>
    </source>
</evidence>
<sequence>MKVAELSGDTLDYWVAKCLGEPPGIAYTKEWPDFERTLERDAIHVAPLPGKHYQWCAVVVGRPGGRLPEGRGRWLEGPTPRVAVGRAIVSARYGVEVDD</sequence>
<dbReference type="AlphaFoldDB" id="A0A5Q0M5V7"/>
<evidence type="ECO:0000313" key="1">
    <source>
        <dbReference type="EMBL" id="QFZ84568.1"/>
    </source>
</evidence>
<name>A0A5Q0M5V7_VARPD</name>
<proteinExistence type="predicted"/>
<accession>A0A5Q0M5V7</accession>
<protein>
    <recommendedName>
        <fullName evidence="3">DUF2591 domain-containing protein</fullName>
    </recommendedName>
</protein>
<dbReference type="EMBL" id="CP045644">
    <property type="protein sequence ID" value="QFZ84568.1"/>
    <property type="molecule type" value="Genomic_DNA"/>
</dbReference>